<evidence type="ECO:0000313" key="2">
    <source>
        <dbReference type="Proteomes" id="UP001233264"/>
    </source>
</evidence>
<name>A0ABY8TD58_9HYPH</name>
<accession>A0ABY8TD58</accession>
<sequence>MISDDRVSAVKAILSEFVRSPSLRHVRDPHSLDRVSRDIVKCLDREHGVWQKWTSDREALLKLAVGCWIPIETLREYLNGLPGPPLTMTDVGQRLRVFEEEPYANYPDEDLRDGCLAIFAREKAEGTELPAIVGLLSEYVEAEQQRIRLERAVRYKRMRAEERQEAEQRLLSGADCGWTQIGKASIWYCRKNGRTFRLKPTPDKRWEMHRIDGLSAEEKGKLIGRYGGRGDATKVVAQIAYQPEARF</sequence>
<evidence type="ECO:0000313" key="1">
    <source>
        <dbReference type="EMBL" id="WHS94225.1"/>
    </source>
</evidence>
<keyword evidence="2" id="KW-1185">Reference proteome</keyword>
<protein>
    <submittedName>
        <fullName evidence="1">Uncharacterized protein</fullName>
    </submittedName>
</protein>
<proteinExistence type="predicted"/>
<gene>
    <name evidence="1" type="ORF">PZL22_001930</name>
</gene>
<reference evidence="1 2" key="1">
    <citation type="submission" date="2023-03" db="EMBL/GenBank/DDBJ databases">
        <authorList>
            <person name="Menendez E."/>
            <person name="Kaur S."/>
            <person name="Flores-Felix J.D."/>
            <person name="diCenzo G.C."/>
            <person name="Peix A."/>
            <person name="Velazquez E."/>
        </authorList>
    </citation>
    <scope>NUCLEOTIDE SEQUENCE [LARGE SCALE GENOMIC DNA]</scope>
    <source>
        <strain evidence="1 2">CCBAU 71714</strain>
    </source>
</reference>
<dbReference type="Proteomes" id="UP001233264">
    <property type="component" value="Chromosome"/>
</dbReference>
<dbReference type="RefSeq" id="WP_284718607.1">
    <property type="nucleotide sequence ID" value="NZ_CP120365.1"/>
</dbReference>
<organism evidence="1 2">
    <name type="scientific">Sinorhizobium kummerowiae</name>
    <dbReference type="NCBI Taxonomy" id="158892"/>
    <lineage>
        <taxon>Bacteria</taxon>
        <taxon>Pseudomonadati</taxon>
        <taxon>Pseudomonadota</taxon>
        <taxon>Alphaproteobacteria</taxon>
        <taxon>Hyphomicrobiales</taxon>
        <taxon>Rhizobiaceae</taxon>
        <taxon>Sinorhizobium/Ensifer group</taxon>
        <taxon>Sinorhizobium</taxon>
    </lineage>
</organism>
<dbReference type="EMBL" id="CP120365">
    <property type="protein sequence ID" value="WHS94225.1"/>
    <property type="molecule type" value="Genomic_DNA"/>
</dbReference>